<name>A0AB35TZH8_9FIRM</name>
<feature type="chain" id="PRO_5044281982" evidence="2">
    <location>
        <begin position="26"/>
        <end position="396"/>
    </location>
</feature>
<dbReference type="Proteomes" id="UP001286174">
    <property type="component" value="Unassembled WGS sequence"/>
</dbReference>
<dbReference type="CDD" id="cd07731">
    <property type="entry name" value="ComA-like_MBL-fold"/>
    <property type="match status" value="1"/>
</dbReference>
<gene>
    <name evidence="4" type="ORF">MOZ60_00185</name>
</gene>
<comment type="caution">
    <text evidence="4">The sequence shown here is derived from an EMBL/GenBank/DDBJ whole genome shotgun (WGS) entry which is preliminary data.</text>
</comment>
<dbReference type="PROSITE" id="PS51257">
    <property type="entry name" value="PROKAR_LIPOPROTEIN"/>
    <property type="match status" value="1"/>
</dbReference>
<feature type="domain" description="Rhodanese" evidence="3">
    <location>
        <begin position="261"/>
        <end position="317"/>
    </location>
</feature>
<sequence>MRNLYQKLVGVFCTLSLFLSGCTAAGTSAVSAQSASSAVPSASAPASSSSAQVSAAIALESTDGAGFEAVMLDVHQGLSILIQADGHTMLFDGGPRSRSSYVVAWLKQHNITSLDYMIASHYDEDHIAGLVGVLHTASVNTILCPDTTSDSKIYNSFVQASQGINTVHPEPGQAYALGNASFQVVGPIDMSLPSDNNKSIAIRIAYGGFSMIITGDAEAEEEADMVSSGYTLKSDVYAAGHHGSSTSSSDAFVSAVSPSYVWISCGKGNSYGHPSAQALQVFKDHGAQIFRTDDQGEVTVYSNGTNYWFSCDPDTNWTPGQTEEQQAQSTQAAQTDTSDTSTNAETYYILNTSTKEFHRPGCSAVKKMKEKNRQESRQSRDELIQMGYTPCALCNP</sequence>
<accession>A0AB35TZH8</accession>
<dbReference type="PROSITE" id="PS50206">
    <property type="entry name" value="RHODANESE_3"/>
    <property type="match status" value="1"/>
</dbReference>
<dbReference type="InterPro" id="IPR001763">
    <property type="entry name" value="Rhodanese-like_dom"/>
</dbReference>
<dbReference type="InterPro" id="IPR036866">
    <property type="entry name" value="RibonucZ/Hydroxyglut_hydro"/>
</dbReference>
<dbReference type="Gene3D" id="3.40.10.10">
    <property type="entry name" value="DNA Methylphosphotriester Repair Domain"/>
    <property type="match status" value="1"/>
</dbReference>
<dbReference type="PANTHER" id="PTHR30619:SF1">
    <property type="entry name" value="RECOMBINATION PROTEIN 2"/>
    <property type="match status" value="1"/>
</dbReference>
<dbReference type="InterPro" id="IPR035451">
    <property type="entry name" value="Ada-like_dom_sf"/>
</dbReference>
<evidence type="ECO:0000259" key="3">
    <source>
        <dbReference type="PROSITE" id="PS50206"/>
    </source>
</evidence>
<dbReference type="AlphaFoldDB" id="A0AB35TZH8"/>
<keyword evidence="5" id="KW-1185">Reference proteome</keyword>
<dbReference type="InterPro" id="IPR035681">
    <property type="entry name" value="ComA-like_MBL"/>
</dbReference>
<dbReference type="Gene3D" id="3.60.15.10">
    <property type="entry name" value="Ribonuclease Z/Hydroxyacylglutathione hydrolase-like"/>
    <property type="match status" value="1"/>
</dbReference>
<dbReference type="PANTHER" id="PTHR30619">
    <property type="entry name" value="DNA INTERNALIZATION/COMPETENCE PROTEIN COMEC/REC2"/>
    <property type="match status" value="1"/>
</dbReference>
<feature type="region of interest" description="Disordered" evidence="1">
    <location>
        <begin position="314"/>
        <end position="341"/>
    </location>
</feature>
<evidence type="ECO:0000313" key="4">
    <source>
        <dbReference type="EMBL" id="MDX8418505.1"/>
    </source>
</evidence>
<dbReference type="Pfam" id="PF00753">
    <property type="entry name" value="Lactamase_B"/>
    <property type="match status" value="1"/>
</dbReference>
<protein>
    <submittedName>
        <fullName evidence="4">MBL fold metallo-hydrolase</fullName>
    </submittedName>
</protein>
<keyword evidence="2" id="KW-0732">Signal</keyword>
<dbReference type="SUPFAM" id="SSF57884">
    <property type="entry name" value="Ada DNA repair protein, N-terminal domain (N-Ada 10)"/>
    <property type="match status" value="1"/>
</dbReference>
<feature type="compositionally biased region" description="Low complexity" evidence="1">
    <location>
        <begin position="321"/>
        <end position="341"/>
    </location>
</feature>
<evidence type="ECO:0000256" key="2">
    <source>
        <dbReference type="SAM" id="SignalP"/>
    </source>
</evidence>
<organism evidence="4 5">
    <name type="scientific">Grylomicrobium aquisgranensis</name>
    <dbReference type="NCBI Taxonomy" id="2926318"/>
    <lineage>
        <taxon>Bacteria</taxon>
        <taxon>Bacillati</taxon>
        <taxon>Bacillota</taxon>
        <taxon>Erysipelotrichia</taxon>
        <taxon>Erysipelotrichales</taxon>
        <taxon>Erysipelotrichaceae</taxon>
        <taxon>Grylomicrobium</taxon>
    </lineage>
</organism>
<dbReference type="InterPro" id="IPR052159">
    <property type="entry name" value="Competence_DNA_uptake"/>
</dbReference>
<evidence type="ECO:0000313" key="5">
    <source>
        <dbReference type="Proteomes" id="UP001286174"/>
    </source>
</evidence>
<dbReference type="EMBL" id="JALBUR010000001">
    <property type="protein sequence ID" value="MDX8418505.1"/>
    <property type="molecule type" value="Genomic_DNA"/>
</dbReference>
<feature type="signal peptide" evidence="2">
    <location>
        <begin position="1"/>
        <end position="25"/>
    </location>
</feature>
<proteinExistence type="predicted"/>
<dbReference type="InterPro" id="IPR001279">
    <property type="entry name" value="Metallo-B-lactamas"/>
</dbReference>
<dbReference type="RefSeq" id="WP_370595215.1">
    <property type="nucleotide sequence ID" value="NZ_JALBUR010000001.1"/>
</dbReference>
<dbReference type="SUPFAM" id="SSF56281">
    <property type="entry name" value="Metallo-hydrolase/oxidoreductase"/>
    <property type="match status" value="1"/>
</dbReference>
<reference evidence="4 5" key="1">
    <citation type="submission" date="2022-03" db="EMBL/GenBank/DDBJ databases">
        <title>Novel taxa within the pig intestine.</title>
        <authorList>
            <person name="Wylensek D."/>
            <person name="Bishof K."/>
            <person name="Afrizal A."/>
            <person name="Clavel T."/>
        </authorList>
    </citation>
    <scope>NUCLEOTIDE SEQUENCE [LARGE SCALE GENOMIC DNA]</scope>
    <source>
        <strain evidence="4 5">CLA-KB-P133</strain>
    </source>
</reference>
<dbReference type="SMART" id="SM00849">
    <property type="entry name" value="Lactamase_B"/>
    <property type="match status" value="1"/>
</dbReference>
<evidence type="ECO:0000256" key="1">
    <source>
        <dbReference type="SAM" id="MobiDB-lite"/>
    </source>
</evidence>